<dbReference type="InterPro" id="IPR019451">
    <property type="entry name" value="Rtp1_C1"/>
</dbReference>
<dbReference type="InterPro" id="IPR057407">
    <property type="entry name" value="HEAT_TANGO6"/>
</dbReference>
<name>A0A4P9ZNM2_9FUNG</name>
<protein>
    <submittedName>
        <fullName evidence="4">Uncharacterized protein</fullName>
    </submittedName>
</protein>
<dbReference type="Proteomes" id="UP000268162">
    <property type="component" value="Unassembled WGS sequence"/>
</dbReference>
<proteinExistence type="inferred from homology"/>
<gene>
    <name evidence="4" type="ORF">BJ085DRAFT_22589</name>
</gene>
<reference evidence="5" key="1">
    <citation type="journal article" date="2018" name="Nat. Microbiol.">
        <title>Leveraging single-cell genomics to expand the fungal tree of life.</title>
        <authorList>
            <person name="Ahrendt S.R."/>
            <person name="Quandt C.A."/>
            <person name="Ciobanu D."/>
            <person name="Clum A."/>
            <person name="Salamov A."/>
            <person name="Andreopoulos B."/>
            <person name="Cheng J.F."/>
            <person name="Woyke T."/>
            <person name="Pelin A."/>
            <person name="Henrissat B."/>
            <person name="Reynolds N.K."/>
            <person name="Benny G.L."/>
            <person name="Smith M.E."/>
            <person name="James T.Y."/>
            <person name="Grigoriev I.V."/>
        </authorList>
    </citation>
    <scope>NUCLEOTIDE SEQUENCE [LARGE SCALE GENOMIC DNA]</scope>
    <source>
        <strain evidence="5">RSA 468</strain>
    </source>
</reference>
<feature type="domain" description="TANGO6 HEAT repeat" evidence="3">
    <location>
        <begin position="91"/>
        <end position="337"/>
    </location>
</feature>
<dbReference type="PANTHER" id="PTHR20959">
    <property type="entry name" value="TRANSPORT AND GOLGI ORGANIZATION PROTEIN 6 FAMILY MEMBER"/>
    <property type="match status" value="1"/>
</dbReference>
<dbReference type="InterPro" id="IPR016024">
    <property type="entry name" value="ARM-type_fold"/>
</dbReference>
<accession>A0A4P9ZNM2</accession>
<evidence type="ECO:0000313" key="5">
    <source>
        <dbReference type="Proteomes" id="UP000268162"/>
    </source>
</evidence>
<dbReference type="EMBL" id="ML003032">
    <property type="protein sequence ID" value="RKP34893.1"/>
    <property type="molecule type" value="Genomic_DNA"/>
</dbReference>
<feature type="domain" description="RNA polymerase II assembly factor Rtp1 C-terminal" evidence="2">
    <location>
        <begin position="531"/>
        <end position="647"/>
    </location>
</feature>
<dbReference type="SUPFAM" id="SSF48371">
    <property type="entry name" value="ARM repeat"/>
    <property type="match status" value="1"/>
</dbReference>
<evidence type="ECO:0000259" key="3">
    <source>
        <dbReference type="Pfam" id="PF23565"/>
    </source>
</evidence>
<evidence type="ECO:0000313" key="4">
    <source>
        <dbReference type="EMBL" id="RKP34893.1"/>
    </source>
</evidence>
<feature type="non-terminal residue" evidence="4">
    <location>
        <position position="656"/>
    </location>
</feature>
<dbReference type="InterPro" id="IPR039600">
    <property type="entry name" value="TANGO6/Rtp1"/>
</dbReference>
<dbReference type="Pfam" id="PF10363">
    <property type="entry name" value="RTP1_C1"/>
    <property type="match status" value="1"/>
</dbReference>
<keyword evidence="5" id="KW-1185">Reference proteome</keyword>
<dbReference type="PANTHER" id="PTHR20959:SF1">
    <property type="entry name" value="TRANSPORT AND GOLGI ORGANIZATION PROTEIN 6 HOMOLOG"/>
    <property type="match status" value="1"/>
</dbReference>
<evidence type="ECO:0000256" key="1">
    <source>
        <dbReference type="ARBA" id="ARBA00005724"/>
    </source>
</evidence>
<organism evidence="4 5">
    <name type="scientific">Dimargaris cristalligena</name>
    <dbReference type="NCBI Taxonomy" id="215637"/>
    <lineage>
        <taxon>Eukaryota</taxon>
        <taxon>Fungi</taxon>
        <taxon>Fungi incertae sedis</taxon>
        <taxon>Zoopagomycota</taxon>
        <taxon>Kickxellomycotina</taxon>
        <taxon>Dimargaritomycetes</taxon>
        <taxon>Dimargaritales</taxon>
        <taxon>Dimargaritaceae</taxon>
        <taxon>Dimargaris</taxon>
    </lineage>
</organism>
<evidence type="ECO:0000259" key="2">
    <source>
        <dbReference type="Pfam" id="PF10363"/>
    </source>
</evidence>
<dbReference type="GO" id="GO:0009306">
    <property type="term" value="P:protein secretion"/>
    <property type="evidence" value="ECO:0007669"/>
    <property type="project" value="TreeGrafter"/>
</dbReference>
<sequence length="656" mass="71493">MLLSRYLIDLYASALQLDYLTKTQPDLLRSAEAGLATTIDAAALVDYLVQHADVFRSLESLTALISGRPNHPAPPPWLRRDCSQHLTSIVTKPGGISILLSFMLDGMDAADLTAAKLENITRLTLAVPSHFTSPVAYYQSIVPQLLGLLDDIIGQSLKGSAPASASAAALSQTVTFILSRLIQKMPKYARVHIAAPILAPLLRYYPVSRIAVLGFPVPVEPDLPASLAPSKLASENEIARTIEALRLLLLNNDPASSLFERLLFPVVESVYALYEFGQRSSITANPVILELLLSFFRLVDTATAQLAFKRIVFTEGNAECAPGPHGSVELRRKSSPAETAPTDFNQFGLDSFIQAAVDLPTSGDDTQRLGTNLAVMHLISLLMDKLGPTILKRPGQILEFANGILERWIQEYETASATRSSNPLLAEIRRLAVEEPSSTTTTADSAGGIEELLLVLNLLAAVLVENKSLDSADAQLLGVTSHHLKALTNIPHPLIQGTLADLIVKVDARQARQTTAGPADQDSQRLSRDRYQQALEALEDDIVPIRAHGLSILRDMILTRDPWLNDSNHPGRLNQVFDLFVQLIKNEDSYLYLNAIKCLAALTDSQGPVFIPKLTSIYTNARGVSTLDHRLRAGEALLQTVQRCGEALPKYVNLLV</sequence>
<dbReference type="Pfam" id="PF23565">
    <property type="entry name" value="ARM_TANGO6"/>
    <property type="match status" value="1"/>
</dbReference>
<comment type="similarity">
    <text evidence="1">Belongs to the Tango6 family.</text>
</comment>
<dbReference type="AlphaFoldDB" id="A0A4P9ZNM2"/>